<comment type="caution">
    <text evidence="5">The sequence shown here is derived from an EMBL/GenBank/DDBJ whole genome shotgun (WGS) entry which is preliminary data.</text>
</comment>
<feature type="chain" id="PRO_5011989491" description="SAP domain-containing protein" evidence="3">
    <location>
        <begin position="18"/>
        <end position="699"/>
    </location>
</feature>
<evidence type="ECO:0000313" key="5">
    <source>
        <dbReference type="EMBL" id="GAX18270.1"/>
    </source>
</evidence>
<dbReference type="OrthoDB" id="185373at2759"/>
<sequence>MKFHFSFFLLLVQPTCAWIATSTVRSFFESTTSRLFSESAVSSSSSSTTPTTSSLTLDLVSKLRYRELREELSQRQLPHKGTTTQLRDRLRKAAIVECNLTETGELDENCQPTVTDELQGLIEFVDITDPEYEYKELIKDILLKAEQYHWKAATRKLKTLVRRYDATHDLPPTVFEATLAACMANRLQGARAAEPVRKILDEMAERGLKVSETAANYCIVNAIGNDDAHSTTHQGFGGIDTALGMQAAFEIMQVPLQLETLEKITVALAKEGAVDEAMAQMKYMITERTETPPSLKCFANTAYAMVQQKVEGAASHMPTLLGYAKAAGYDLEQLSSLNEDGINLLGNAIVAADQMDNVALGLRLLTAAATTPGGDVAVATSHQHVRRAATRLHQRAISRAVQEEGQWKLAVKLLTLQLQRELRPNVVTWRTVVTCCAKARKSKRATALLLDWVQLYQNGKAEKPPLTVFNTCMNACEICGEEELTLTVLDAMKNTHNTEGNLITFNIALKRLAKLGNHQACEGIIVGMLQEGIEPSVVSYTTAVAACAYREHRQPALALEWLSRMRSRQVNPNVLTYNTALSTCQDGTSEHLLLANKMAKQMLVDAKAQLATDGVVDEFTQVLPDATTRFLAKQLYQTAVAPELVESLSSLLQLSEFEVDEATMAARKASISQEERQAVDLEVDLEFAATSAAHRVAEV</sequence>
<dbReference type="Proteomes" id="UP000198406">
    <property type="component" value="Unassembled WGS sequence"/>
</dbReference>
<feature type="repeat" description="PPR" evidence="2">
    <location>
        <begin position="501"/>
        <end position="535"/>
    </location>
</feature>
<dbReference type="AlphaFoldDB" id="A0A1Z5JW61"/>
<dbReference type="InParanoid" id="A0A1Z5JW61"/>
<reference evidence="5 6" key="1">
    <citation type="journal article" date="2015" name="Plant Cell">
        <title>Oil accumulation by the oleaginous diatom Fistulifera solaris as revealed by the genome and transcriptome.</title>
        <authorList>
            <person name="Tanaka T."/>
            <person name="Maeda Y."/>
            <person name="Veluchamy A."/>
            <person name="Tanaka M."/>
            <person name="Abida H."/>
            <person name="Marechal E."/>
            <person name="Bowler C."/>
            <person name="Muto M."/>
            <person name="Sunaga Y."/>
            <person name="Tanaka M."/>
            <person name="Yoshino T."/>
            <person name="Taniguchi T."/>
            <person name="Fukuda Y."/>
            <person name="Nemoto M."/>
            <person name="Matsumoto M."/>
            <person name="Wong P.S."/>
            <person name="Aburatani S."/>
            <person name="Fujibuchi W."/>
        </authorList>
    </citation>
    <scope>NUCLEOTIDE SEQUENCE [LARGE SCALE GENOMIC DNA]</scope>
    <source>
        <strain evidence="5 6">JPCC DA0580</strain>
    </source>
</reference>
<evidence type="ECO:0000256" key="3">
    <source>
        <dbReference type="SAM" id="SignalP"/>
    </source>
</evidence>
<dbReference type="PANTHER" id="PTHR47447:SF17">
    <property type="entry name" value="OS12G0638900 PROTEIN"/>
    <property type="match status" value="1"/>
</dbReference>
<keyword evidence="6" id="KW-1185">Reference proteome</keyword>
<dbReference type="InterPro" id="IPR002885">
    <property type="entry name" value="PPR_rpt"/>
</dbReference>
<dbReference type="Pfam" id="PF13812">
    <property type="entry name" value="PPR_3"/>
    <property type="match status" value="1"/>
</dbReference>
<evidence type="ECO:0000259" key="4">
    <source>
        <dbReference type="PROSITE" id="PS50800"/>
    </source>
</evidence>
<name>A0A1Z5JW61_FISSO</name>
<keyword evidence="1" id="KW-0677">Repeat</keyword>
<dbReference type="Gene3D" id="1.25.40.10">
    <property type="entry name" value="Tetratricopeptide repeat domain"/>
    <property type="match status" value="2"/>
</dbReference>
<evidence type="ECO:0000256" key="1">
    <source>
        <dbReference type="ARBA" id="ARBA00022737"/>
    </source>
</evidence>
<gene>
    <name evidence="5" type="ORF">FisN_20Lh032</name>
</gene>
<evidence type="ECO:0000313" key="6">
    <source>
        <dbReference type="Proteomes" id="UP000198406"/>
    </source>
</evidence>
<dbReference type="PANTHER" id="PTHR47447">
    <property type="entry name" value="OS03G0856100 PROTEIN"/>
    <property type="match status" value="1"/>
</dbReference>
<protein>
    <recommendedName>
        <fullName evidence="4">SAP domain-containing protein</fullName>
    </recommendedName>
</protein>
<dbReference type="SMART" id="SM00513">
    <property type="entry name" value="SAP"/>
    <property type="match status" value="1"/>
</dbReference>
<accession>A0A1Z5JW61</accession>
<evidence type="ECO:0000256" key="2">
    <source>
        <dbReference type="PROSITE-ProRule" id="PRU00708"/>
    </source>
</evidence>
<dbReference type="EMBL" id="BDSP01000126">
    <property type="protein sequence ID" value="GAX18270.1"/>
    <property type="molecule type" value="Genomic_DNA"/>
</dbReference>
<dbReference type="Gene3D" id="1.10.720.30">
    <property type="entry name" value="SAP domain"/>
    <property type="match status" value="1"/>
</dbReference>
<keyword evidence="3" id="KW-0732">Signal</keyword>
<dbReference type="InterPro" id="IPR003034">
    <property type="entry name" value="SAP_dom"/>
</dbReference>
<dbReference type="PROSITE" id="PS50800">
    <property type="entry name" value="SAP"/>
    <property type="match status" value="1"/>
</dbReference>
<organism evidence="5 6">
    <name type="scientific">Fistulifera solaris</name>
    <name type="common">Oleaginous diatom</name>
    <dbReference type="NCBI Taxonomy" id="1519565"/>
    <lineage>
        <taxon>Eukaryota</taxon>
        <taxon>Sar</taxon>
        <taxon>Stramenopiles</taxon>
        <taxon>Ochrophyta</taxon>
        <taxon>Bacillariophyta</taxon>
        <taxon>Bacillariophyceae</taxon>
        <taxon>Bacillariophycidae</taxon>
        <taxon>Naviculales</taxon>
        <taxon>Naviculaceae</taxon>
        <taxon>Fistulifera</taxon>
    </lineage>
</organism>
<dbReference type="InterPro" id="IPR036361">
    <property type="entry name" value="SAP_dom_sf"/>
</dbReference>
<feature type="signal peptide" evidence="3">
    <location>
        <begin position="1"/>
        <end position="17"/>
    </location>
</feature>
<proteinExistence type="predicted"/>
<dbReference type="InterPro" id="IPR011990">
    <property type="entry name" value="TPR-like_helical_dom_sf"/>
</dbReference>
<feature type="domain" description="SAP" evidence="4">
    <location>
        <begin position="60"/>
        <end position="94"/>
    </location>
</feature>
<dbReference type="PROSITE" id="PS51375">
    <property type="entry name" value="PPR"/>
    <property type="match status" value="1"/>
</dbReference>